<protein>
    <submittedName>
        <fullName evidence="2">Uncharacterized protein</fullName>
    </submittedName>
</protein>
<reference evidence="2" key="1">
    <citation type="submission" date="2023-10" db="EMBL/GenBank/DDBJ databases">
        <authorList>
            <person name="Chen Y."/>
            <person name="Shah S."/>
            <person name="Dougan E. K."/>
            <person name="Thang M."/>
            <person name="Chan C."/>
        </authorList>
    </citation>
    <scope>NUCLEOTIDE SEQUENCE [LARGE SCALE GENOMIC DNA]</scope>
</reference>
<name>A0ABN9TPX5_9DINO</name>
<feature type="region of interest" description="Disordered" evidence="1">
    <location>
        <begin position="97"/>
        <end position="125"/>
    </location>
</feature>
<feature type="non-terminal residue" evidence="2">
    <location>
        <position position="1"/>
    </location>
</feature>
<organism evidence="2 3">
    <name type="scientific">Prorocentrum cordatum</name>
    <dbReference type="NCBI Taxonomy" id="2364126"/>
    <lineage>
        <taxon>Eukaryota</taxon>
        <taxon>Sar</taxon>
        <taxon>Alveolata</taxon>
        <taxon>Dinophyceae</taxon>
        <taxon>Prorocentrales</taxon>
        <taxon>Prorocentraceae</taxon>
        <taxon>Prorocentrum</taxon>
    </lineage>
</organism>
<sequence length="125" mass="13705">QQHRAPLSSFWVAVWASRRVPNAAPLMWKAHFQDGGFIMVPFKTVWHALLLSASCPGVFASNKKNIAEAESTVPMWLPAAIAGVVLLSFAVKQLGIGQSRGKQGDSDSDSSEDERKPKNDHAKRH</sequence>
<feature type="compositionally biased region" description="Basic and acidic residues" evidence="1">
    <location>
        <begin position="113"/>
        <end position="125"/>
    </location>
</feature>
<accession>A0ABN9TPX5</accession>
<proteinExistence type="predicted"/>
<keyword evidence="3" id="KW-1185">Reference proteome</keyword>
<evidence type="ECO:0000313" key="3">
    <source>
        <dbReference type="Proteomes" id="UP001189429"/>
    </source>
</evidence>
<gene>
    <name evidence="2" type="ORF">PCOR1329_LOCUS41182</name>
</gene>
<evidence type="ECO:0000313" key="2">
    <source>
        <dbReference type="EMBL" id="CAK0848167.1"/>
    </source>
</evidence>
<dbReference type="Proteomes" id="UP001189429">
    <property type="component" value="Unassembled WGS sequence"/>
</dbReference>
<evidence type="ECO:0000256" key="1">
    <source>
        <dbReference type="SAM" id="MobiDB-lite"/>
    </source>
</evidence>
<dbReference type="EMBL" id="CAUYUJ010014955">
    <property type="protein sequence ID" value="CAK0848167.1"/>
    <property type="molecule type" value="Genomic_DNA"/>
</dbReference>
<comment type="caution">
    <text evidence="2">The sequence shown here is derived from an EMBL/GenBank/DDBJ whole genome shotgun (WGS) entry which is preliminary data.</text>
</comment>